<evidence type="ECO:0000256" key="3">
    <source>
        <dbReference type="ARBA" id="ARBA00022679"/>
    </source>
</evidence>
<dbReference type="InterPro" id="IPR004839">
    <property type="entry name" value="Aminotransferase_I/II_large"/>
</dbReference>
<dbReference type="Pfam" id="PF00155">
    <property type="entry name" value="Aminotran_1_2"/>
    <property type="match status" value="1"/>
</dbReference>
<dbReference type="GO" id="GO:0003870">
    <property type="term" value="F:5-aminolevulinate synthase activity"/>
    <property type="evidence" value="ECO:0007669"/>
    <property type="project" value="TreeGrafter"/>
</dbReference>
<evidence type="ECO:0000256" key="1">
    <source>
        <dbReference type="ARBA" id="ARBA00001933"/>
    </source>
</evidence>
<dbReference type="InterPro" id="IPR015422">
    <property type="entry name" value="PyrdxlP-dep_Trfase_small"/>
</dbReference>
<dbReference type="GO" id="GO:0048821">
    <property type="term" value="P:erythrocyte development"/>
    <property type="evidence" value="ECO:0007669"/>
    <property type="project" value="TreeGrafter"/>
</dbReference>
<dbReference type="Ensembl" id="ENSOKIT00005018019.1">
    <property type="protein sequence ID" value="ENSOKIP00005016929.1"/>
    <property type="gene ID" value="ENSOKIG00005007514.1"/>
</dbReference>
<reference evidence="6" key="2">
    <citation type="submission" date="2025-09" db="UniProtKB">
        <authorList>
            <consortium name="Ensembl"/>
        </authorList>
    </citation>
    <scope>IDENTIFICATION</scope>
</reference>
<reference evidence="6" key="1">
    <citation type="submission" date="2025-08" db="UniProtKB">
        <authorList>
            <consortium name="Ensembl"/>
        </authorList>
    </citation>
    <scope>IDENTIFICATION</scope>
</reference>
<dbReference type="Gene3D" id="3.40.640.10">
    <property type="entry name" value="Type I PLP-dependent aspartate aminotransferase-like (Major domain)"/>
    <property type="match status" value="1"/>
</dbReference>
<comment type="similarity">
    <text evidence="2">Belongs to the class-II pyridoxal-phosphate-dependent aminotransferase family.</text>
</comment>
<accession>A0A8C7DDF6</accession>
<dbReference type="SUPFAM" id="SSF53383">
    <property type="entry name" value="PLP-dependent transferases"/>
    <property type="match status" value="1"/>
</dbReference>
<dbReference type="PANTHER" id="PTHR13693">
    <property type="entry name" value="CLASS II AMINOTRANSFERASE/8-AMINO-7-OXONONANOATE SYNTHASE"/>
    <property type="match status" value="1"/>
</dbReference>
<evidence type="ECO:0000259" key="5">
    <source>
        <dbReference type="Pfam" id="PF00155"/>
    </source>
</evidence>
<dbReference type="InterPro" id="IPR015424">
    <property type="entry name" value="PyrdxlP-dep_Trfase"/>
</dbReference>
<evidence type="ECO:0000313" key="6">
    <source>
        <dbReference type="Ensembl" id="ENSOKIP00005016929.1"/>
    </source>
</evidence>
<dbReference type="AlphaFoldDB" id="A0A8C7DDF6"/>
<organism evidence="6 7">
    <name type="scientific">Oncorhynchus kisutch</name>
    <name type="common">Coho salmon</name>
    <name type="synonym">Salmo kisutch</name>
    <dbReference type="NCBI Taxonomy" id="8019"/>
    <lineage>
        <taxon>Eukaryota</taxon>
        <taxon>Metazoa</taxon>
        <taxon>Chordata</taxon>
        <taxon>Craniata</taxon>
        <taxon>Vertebrata</taxon>
        <taxon>Euteleostomi</taxon>
        <taxon>Actinopterygii</taxon>
        <taxon>Neopterygii</taxon>
        <taxon>Teleostei</taxon>
        <taxon>Protacanthopterygii</taxon>
        <taxon>Salmoniformes</taxon>
        <taxon>Salmonidae</taxon>
        <taxon>Salmoninae</taxon>
        <taxon>Oncorhynchus</taxon>
    </lineage>
</organism>
<evidence type="ECO:0000256" key="2">
    <source>
        <dbReference type="ARBA" id="ARBA00008392"/>
    </source>
</evidence>
<keyword evidence="4" id="KW-0012">Acyltransferase</keyword>
<evidence type="ECO:0000313" key="7">
    <source>
        <dbReference type="Proteomes" id="UP000694557"/>
    </source>
</evidence>
<keyword evidence="7" id="KW-1185">Reference proteome</keyword>
<dbReference type="InterPro" id="IPR050087">
    <property type="entry name" value="AON_synthase_class-II"/>
</dbReference>
<name>A0A8C7DDF6_ONCKI</name>
<comment type="cofactor">
    <cofactor evidence="1">
        <name>pyridoxal 5'-phosphate</name>
        <dbReference type="ChEBI" id="CHEBI:597326"/>
    </cofactor>
</comment>
<proteinExistence type="inferred from homology"/>
<dbReference type="GeneTree" id="ENSGT00940000156030"/>
<evidence type="ECO:0000256" key="4">
    <source>
        <dbReference type="ARBA" id="ARBA00023315"/>
    </source>
</evidence>
<keyword evidence="3" id="KW-0808">Transferase</keyword>
<dbReference type="GO" id="GO:0042541">
    <property type="term" value="P:hemoglobin biosynthetic process"/>
    <property type="evidence" value="ECO:0007669"/>
    <property type="project" value="TreeGrafter"/>
</dbReference>
<dbReference type="Proteomes" id="UP000694557">
    <property type="component" value="Unassembled WGS sequence"/>
</dbReference>
<sequence>MSVGVCPWQENSAVWFGAWFCWRLHRRYQCPGALVPWCPGALVDTVCSYAVGFIFTSLPPMLLALARESIQTLNGEEGRVLRTKHQRNVKLLHQMLMDSVHKKENPINFGCYISSLKKVCDIMMSRYHIYVQDINYPMVARGEEGLRIAPTPHHTPQIMQYFFEHLVKAWKEVGLELKLHSSGECNFCQQPLDFELMTEREKSSP</sequence>
<dbReference type="PANTHER" id="PTHR13693:SF50">
    <property type="entry name" value="5-AMINOLEVULINATE SYNTHASE, NON-SPECIFIC, MITOCHONDRIAL"/>
    <property type="match status" value="1"/>
</dbReference>
<dbReference type="InterPro" id="IPR015421">
    <property type="entry name" value="PyrdxlP-dep_Trfase_major"/>
</dbReference>
<dbReference type="GO" id="GO:0030170">
    <property type="term" value="F:pyridoxal phosphate binding"/>
    <property type="evidence" value="ECO:0007669"/>
    <property type="project" value="InterPro"/>
</dbReference>
<protein>
    <recommendedName>
        <fullName evidence="5">Aminotransferase class I/classII large domain-containing protein</fullName>
    </recommendedName>
</protein>
<feature type="domain" description="Aminotransferase class I/classII large" evidence="5">
    <location>
        <begin position="55"/>
        <end position="166"/>
    </location>
</feature>
<dbReference type="GO" id="GO:0005739">
    <property type="term" value="C:mitochondrion"/>
    <property type="evidence" value="ECO:0007669"/>
    <property type="project" value="TreeGrafter"/>
</dbReference>
<dbReference type="GO" id="GO:0006783">
    <property type="term" value="P:heme biosynthetic process"/>
    <property type="evidence" value="ECO:0007669"/>
    <property type="project" value="TreeGrafter"/>
</dbReference>
<dbReference type="Gene3D" id="3.90.1150.10">
    <property type="entry name" value="Aspartate Aminotransferase, domain 1"/>
    <property type="match status" value="1"/>
</dbReference>